<feature type="signal peptide" evidence="1">
    <location>
        <begin position="1"/>
        <end position="22"/>
    </location>
</feature>
<keyword evidence="1" id="KW-0732">Signal</keyword>
<evidence type="ECO:0000313" key="2">
    <source>
        <dbReference type="EMBL" id="EMD94426.1"/>
    </source>
</evidence>
<organism evidence="2 3">
    <name type="scientific">Cochliobolus heterostrophus (strain C5 / ATCC 48332 / race O)</name>
    <name type="common">Southern corn leaf blight fungus</name>
    <name type="synonym">Bipolaris maydis</name>
    <dbReference type="NCBI Taxonomy" id="701091"/>
    <lineage>
        <taxon>Eukaryota</taxon>
        <taxon>Fungi</taxon>
        <taxon>Dikarya</taxon>
        <taxon>Ascomycota</taxon>
        <taxon>Pezizomycotina</taxon>
        <taxon>Dothideomycetes</taxon>
        <taxon>Pleosporomycetidae</taxon>
        <taxon>Pleosporales</taxon>
        <taxon>Pleosporineae</taxon>
        <taxon>Pleosporaceae</taxon>
        <taxon>Bipolaris</taxon>
    </lineage>
</organism>
<accession>M2ULE4</accession>
<dbReference type="HOGENOM" id="CLU_2216056_0_0_1"/>
<dbReference type="Gene3D" id="3.50.50.60">
    <property type="entry name" value="FAD/NAD(P)-binding domain"/>
    <property type="match status" value="1"/>
</dbReference>
<dbReference type="AlphaFoldDB" id="M2ULE4"/>
<sequence length="109" mass="12230">MGLPWLHCRFVALIRFEAHVLMLSVDFLINVSMKDALVLASEMIKACSRGKNPDKSVRDYEEHMFSRSMEAVIKTTKNREEHFSGPGAKECINGLKAHCSDQGYKVGTA</sequence>
<proteinExistence type="predicted"/>
<evidence type="ECO:0008006" key="4">
    <source>
        <dbReference type="Google" id="ProtNLM"/>
    </source>
</evidence>
<name>M2ULE4_COCH5</name>
<keyword evidence="3" id="KW-1185">Reference proteome</keyword>
<dbReference type="InterPro" id="IPR036188">
    <property type="entry name" value="FAD/NAD-bd_sf"/>
</dbReference>
<dbReference type="STRING" id="701091.M2ULE4"/>
<evidence type="ECO:0000256" key="1">
    <source>
        <dbReference type="SAM" id="SignalP"/>
    </source>
</evidence>
<evidence type="ECO:0000313" key="3">
    <source>
        <dbReference type="Proteomes" id="UP000016936"/>
    </source>
</evidence>
<dbReference type="EMBL" id="KB445572">
    <property type="protein sequence ID" value="EMD94426.1"/>
    <property type="molecule type" value="Genomic_DNA"/>
</dbReference>
<reference evidence="2 3" key="1">
    <citation type="journal article" date="2012" name="PLoS Pathog.">
        <title>Diverse lifestyles and strategies of plant pathogenesis encoded in the genomes of eighteen Dothideomycetes fungi.</title>
        <authorList>
            <person name="Ohm R.A."/>
            <person name="Feau N."/>
            <person name="Henrissat B."/>
            <person name="Schoch C.L."/>
            <person name="Horwitz B.A."/>
            <person name="Barry K.W."/>
            <person name="Condon B.J."/>
            <person name="Copeland A.C."/>
            <person name="Dhillon B."/>
            <person name="Glaser F."/>
            <person name="Hesse C.N."/>
            <person name="Kosti I."/>
            <person name="LaButti K."/>
            <person name="Lindquist E.A."/>
            <person name="Lucas S."/>
            <person name="Salamov A.A."/>
            <person name="Bradshaw R.E."/>
            <person name="Ciuffetti L."/>
            <person name="Hamelin R.C."/>
            <person name="Kema G.H.J."/>
            <person name="Lawrence C."/>
            <person name="Scott J.A."/>
            <person name="Spatafora J.W."/>
            <person name="Turgeon B.G."/>
            <person name="de Wit P.J.G.M."/>
            <person name="Zhong S."/>
            <person name="Goodwin S.B."/>
            <person name="Grigoriev I.V."/>
        </authorList>
    </citation>
    <scope>NUCLEOTIDE SEQUENCE [LARGE SCALE GENOMIC DNA]</scope>
    <source>
        <strain evidence="3">C5 / ATCC 48332 / race O</strain>
    </source>
</reference>
<feature type="chain" id="PRO_5004027418" description="FAD-binding domain-containing protein" evidence="1">
    <location>
        <begin position="23"/>
        <end position="109"/>
    </location>
</feature>
<gene>
    <name evidence="2" type="ORF">COCHEDRAFT_1028313</name>
</gene>
<protein>
    <recommendedName>
        <fullName evidence="4">FAD-binding domain-containing protein</fullName>
    </recommendedName>
</protein>
<reference evidence="3" key="2">
    <citation type="journal article" date="2013" name="PLoS Genet.">
        <title>Comparative genome structure, secondary metabolite, and effector coding capacity across Cochliobolus pathogens.</title>
        <authorList>
            <person name="Condon B.J."/>
            <person name="Leng Y."/>
            <person name="Wu D."/>
            <person name="Bushley K.E."/>
            <person name="Ohm R.A."/>
            <person name="Otillar R."/>
            <person name="Martin J."/>
            <person name="Schackwitz W."/>
            <person name="Grimwood J."/>
            <person name="MohdZainudin N."/>
            <person name="Xue C."/>
            <person name="Wang R."/>
            <person name="Manning V.A."/>
            <person name="Dhillon B."/>
            <person name="Tu Z.J."/>
            <person name="Steffenson B.J."/>
            <person name="Salamov A."/>
            <person name="Sun H."/>
            <person name="Lowry S."/>
            <person name="LaButti K."/>
            <person name="Han J."/>
            <person name="Copeland A."/>
            <person name="Lindquist E."/>
            <person name="Barry K."/>
            <person name="Schmutz J."/>
            <person name="Baker S.E."/>
            <person name="Ciuffetti L.M."/>
            <person name="Grigoriev I.V."/>
            <person name="Zhong S."/>
            <person name="Turgeon B.G."/>
        </authorList>
    </citation>
    <scope>NUCLEOTIDE SEQUENCE [LARGE SCALE GENOMIC DNA]</scope>
    <source>
        <strain evidence="3">C5 / ATCC 48332 / race O</strain>
    </source>
</reference>
<dbReference type="Proteomes" id="UP000016936">
    <property type="component" value="Unassembled WGS sequence"/>
</dbReference>